<dbReference type="CDD" id="cd02440">
    <property type="entry name" value="AdoMet_MTases"/>
    <property type="match status" value="1"/>
</dbReference>
<dbReference type="PANTHER" id="PTHR43836:SF2">
    <property type="entry name" value="CATECHOL O-METHYLTRANSFERASE 1-RELATED"/>
    <property type="match status" value="1"/>
</dbReference>
<dbReference type="AlphaFoldDB" id="A0A9P1GC89"/>
<evidence type="ECO:0000313" key="1">
    <source>
        <dbReference type="EMBL" id="CAI4007618.1"/>
    </source>
</evidence>
<dbReference type="InterPro" id="IPR011990">
    <property type="entry name" value="TPR-like_helical_dom_sf"/>
</dbReference>
<accession>A0A9P1GC89</accession>
<organism evidence="1">
    <name type="scientific">Cladocopium goreaui</name>
    <dbReference type="NCBI Taxonomy" id="2562237"/>
    <lineage>
        <taxon>Eukaryota</taxon>
        <taxon>Sar</taxon>
        <taxon>Alveolata</taxon>
        <taxon>Dinophyceae</taxon>
        <taxon>Suessiales</taxon>
        <taxon>Symbiodiniaceae</taxon>
        <taxon>Cladocopium</taxon>
    </lineage>
</organism>
<keyword evidence="3" id="KW-1185">Reference proteome</keyword>
<protein>
    <submittedName>
        <fullName evidence="2">Catechol O-methyltransferase</fullName>
    </submittedName>
</protein>
<dbReference type="EMBL" id="CAMXCT020004090">
    <property type="protein sequence ID" value="CAL1160993.1"/>
    <property type="molecule type" value="Genomic_DNA"/>
</dbReference>
<proteinExistence type="predicted"/>
<dbReference type="GO" id="GO:0008171">
    <property type="term" value="F:O-methyltransferase activity"/>
    <property type="evidence" value="ECO:0007669"/>
    <property type="project" value="TreeGrafter"/>
</dbReference>
<dbReference type="OrthoDB" id="436944at2759"/>
<dbReference type="PANTHER" id="PTHR43836">
    <property type="entry name" value="CATECHOL O-METHYLTRANSFERASE 1-RELATED"/>
    <property type="match status" value="1"/>
</dbReference>
<dbReference type="EMBL" id="CAMXCT010004090">
    <property type="protein sequence ID" value="CAI4007618.1"/>
    <property type="molecule type" value="Genomic_DNA"/>
</dbReference>
<dbReference type="Pfam" id="PF13578">
    <property type="entry name" value="Methyltransf_24"/>
    <property type="match status" value="1"/>
</dbReference>
<comment type="caution">
    <text evidence="1">The sequence shown here is derived from an EMBL/GenBank/DDBJ whole genome shotgun (WGS) entry which is preliminary data.</text>
</comment>
<gene>
    <name evidence="1" type="ORF">C1SCF055_LOCUS33157</name>
</gene>
<dbReference type="InterPro" id="IPR029063">
    <property type="entry name" value="SAM-dependent_MTases_sf"/>
</dbReference>
<reference evidence="1" key="1">
    <citation type="submission" date="2022-10" db="EMBL/GenBank/DDBJ databases">
        <authorList>
            <person name="Chen Y."/>
            <person name="Dougan E. K."/>
            <person name="Chan C."/>
            <person name="Rhodes N."/>
            <person name="Thang M."/>
        </authorList>
    </citation>
    <scope>NUCLEOTIDE SEQUENCE</scope>
</reference>
<dbReference type="Gene3D" id="1.25.40.10">
    <property type="entry name" value="Tetratricopeptide repeat domain"/>
    <property type="match status" value="1"/>
</dbReference>
<dbReference type="Gene3D" id="3.40.50.150">
    <property type="entry name" value="Vaccinia Virus protein VP39"/>
    <property type="match status" value="1"/>
</dbReference>
<sequence length="672" mass="74593">MARHTAAMVVARGMFSPLRCGHCRNLGKRRQIRNASSKRPKVQSARLIAEAGAHSNWPQALHLWKSFKDITGSDHAADATIKALGRGVQWERAAEFLSKQMASSAGHGVTLLAVAEATAWSHCLSILSTMHLRRVDATPTSLNATIVSCGRRFMWQSALDLLFTYDQQASHQSIMTSDCAMAVLTALQVAHQWEQAIAMIATLPDPNESHMTAVVEACKRSHAWEASLRFLGTAIDQNACDAAMRACAISSEWQATLSLLSRHTEAEPSGVSTALSALAKAMQWQRAIHLFNQTQLLWTLKPEENHRKAQKGKEEDDSWEIIKDRSLLRALGAGHLWESALFHFQSANPQDAWNLSAAIWACQVAGQSVARELLSEHLRQHQRRRSKRKELRLLEHLSKLSDPDAVQILASIEDFSKENRWLKVAGGEKGQILESIISPGDRVLEVGSYIGFTALRLAQHGCEVVTIEADPLNAAVAQEIVEMASLATMDGTGTRGSQISSRVKICVGRASDWLSSGLLDPVDVILLDHRGTIYHEDLEIAEPLLRPGGRVIADNVLHPGAPLFVYDVRDRYNLQVHVLEEFGMPNIEDWLFVCHPKTRPWPLPLRRRMQLASGGCAALRQWGAEVNRLCHESKFGPVDWEEFQGRLRPMLLEMLGDAVEYHIHKPGVAGEN</sequence>
<name>A0A9P1GC89_9DINO</name>
<reference evidence="2 3" key="2">
    <citation type="submission" date="2024-05" db="EMBL/GenBank/DDBJ databases">
        <authorList>
            <person name="Chen Y."/>
            <person name="Shah S."/>
            <person name="Dougan E. K."/>
            <person name="Thang M."/>
            <person name="Chan C."/>
        </authorList>
    </citation>
    <scope>NUCLEOTIDE SEQUENCE [LARGE SCALE GENOMIC DNA]</scope>
</reference>
<evidence type="ECO:0000313" key="2">
    <source>
        <dbReference type="EMBL" id="CAL4794930.1"/>
    </source>
</evidence>
<dbReference type="SUPFAM" id="SSF53335">
    <property type="entry name" value="S-adenosyl-L-methionine-dependent methyltransferases"/>
    <property type="match status" value="1"/>
</dbReference>
<evidence type="ECO:0000313" key="3">
    <source>
        <dbReference type="Proteomes" id="UP001152797"/>
    </source>
</evidence>
<dbReference type="EMBL" id="CAMXCT030004090">
    <property type="protein sequence ID" value="CAL4794930.1"/>
    <property type="molecule type" value="Genomic_DNA"/>
</dbReference>
<dbReference type="Proteomes" id="UP001152797">
    <property type="component" value="Unassembled WGS sequence"/>
</dbReference>